<accession>A0A8S5P891</accession>
<keyword evidence="1" id="KW-0812">Transmembrane</keyword>
<sequence>MQNTYIDYTSDMAVGQPRHVRQTIIEEWRRVERQRRIDRATDIISTLAGLTVVFGLSAALFWALLGAL</sequence>
<feature type="transmembrane region" description="Helical" evidence="1">
    <location>
        <begin position="43"/>
        <end position="65"/>
    </location>
</feature>
<organism evidence="2">
    <name type="scientific">Siphoviridae sp. ct8Hx23</name>
    <dbReference type="NCBI Taxonomy" id="2825360"/>
    <lineage>
        <taxon>Viruses</taxon>
        <taxon>Duplodnaviria</taxon>
        <taxon>Heunggongvirae</taxon>
        <taxon>Uroviricota</taxon>
        <taxon>Caudoviricetes</taxon>
    </lineage>
</organism>
<reference evidence="2" key="1">
    <citation type="journal article" date="2021" name="Proc. Natl. Acad. Sci. U.S.A.">
        <title>A Catalog of Tens of Thousands of Viruses from Human Metagenomes Reveals Hidden Associations with Chronic Diseases.</title>
        <authorList>
            <person name="Tisza M.J."/>
            <person name="Buck C.B."/>
        </authorList>
    </citation>
    <scope>NUCLEOTIDE SEQUENCE</scope>
    <source>
        <strain evidence="2">Ct8Hx23</strain>
    </source>
</reference>
<evidence type="ECO:0000313" key="2">
    <source>
        <dbReference type="EMBL" id="DAE02904.1"/>
    </source>
</evidence>
<protein>
    <submittedName>
        <fullName evidence="2">Uncharacterized protein</fullName>
    </submittedName>
</protein>
<keyword evidence="1" id="KW-0472">Membrane</keyword>
<keyword evidence="1" id="KW-1133">Transmembrane helix</keyword>
<name>A0A8S5P891_9CAUD</name>
<evidence type="ECO:0000256" key="1">
    <source>
        <dbReference type="SAM" id="Phobius"/>
    </source>
</evidence>
<proteinExistence type="predicted"/>
<dbReference type="EMBL" id="BK015355">
    <property type="protein sequence ID" value="DAE02904.1"/>
    <property type="molecule type" value="Genomic_DNA"/>
</dbReference>